<dbReference type="PANTHER" id="PTHR33376">
    <property type="match status" value="1"/>
</dbReference>
<dbReference type="Gene3D" id="3.40.190.170">
    <property type="entry name" value="Bacterial extracellular solute-binding protein, family 7"/>
    <property type="match status" value="1"/>
</dbReference>
<evidence type="ECO:0000256" key="4">
    <source>
        <dbReference type="SAM" id="SignalP"/>
    </source>
</evidence>
<name>A0A844W9F8_9RHOB</name>
<evidence type="ECO:0000313" key="6">
    <source>
        <dbReference type="Proteomes" id="UP000443843"/>
    </source>
</evidence>
<sequence length="327" mass="35768">MTLAYLRTAALSAATMIGLAAGAAAQDRIELIFSDVNPAEVPRSKAMTDIFAEEIGDAFDFKPYFGATLMKQGTELVGLQRGNIQMAGLPPSDLAQQAPEFDILGAAYVVRDQPHLKAIFDSEVGDQLRQIARDKLGVEILGTFYYGTRQVNLRGDKEIRTPADMAGVKLRMPGGESWQFLGKSLGANPVPIPYTELYTALQSGVVDGQDNPLPNDKAMKFYEVTDQIVMTGHNVGFGMLLVSSMVWDDLTPERQAMLKAAADKATAWSDQQYLDQEAELVAFFEGEGLKVYTPDVKAFQNHAQEMYLNSPLSDSWPEGMLDAINAL</sequence>
<dbReference type="CDD" id="cd13672">
    <property type="entry name" value="PBP2_TRAP_Siap"/>
    <property type="match status" value="1"/>
</dbReference>
<keyword evidence="3" id="KW-0574">Periplasm</keyword>
<dbReference type="EMBL" id="WNXQ01000002">
    <property type="protein sequence ID" value="MWB77168.1"/>
    <property type="molecule type" value="Genomic_DNA"/>
</dbReference>
<dbReference type="InterPro" id="IPR038404">
    <property type="entry name" value="TRAP_DctP_sf"/>
</dbReference>
<accession>A0A844W9F8</accession>
<keyword evidence="6" id="KW-1185">Reference proteome</keyword>
<dbReference type="GO" id="GO:0055085">
    <property type="term" value="P:transmembrane transport"/>
    <property type="evidence" value="ECO:0007669"/>
    <property type="project" value="InterPro"/>
</dbReference>
<dbReference type="GO" id="GO:0042597">
    <property type="term" value="C:periplasmic space"/>
    <property type="evidence" value="ECO:0007669"/>
    <property type="project" value="UniProtKB-SubCell"/>
</dbReference>
<feature type="signal peptide" evidence="4">
    <location>
        <begin position="1"/>
        <end position="25"/>
    </location>
</feature>
<keyword evidence="2 4" id="KW-0732">Signal</keyword>
<protein>
    <submittedName>
        <fullName evidence="5">C4-dicarboxylate ABC transporter</fullName>
    </submittedName>
</protein>
<dbReference type="NCBIfam" id="NF037995">
    <property type="entry name" value="TRAP_S1"/>
    <property type="match status" value="1"/>
</dbReference>
<evidence type="ECO:0000256" key="2">
    <source>
        <dbReference type="ARBA" id="ARBA00022729"/>
    </source>
</evidence>
<dbReference type="InterPro" id="IPR018389">
    <property type="entry name" value="DctP_fam"/>
</dbReference>
<dbReference type="RefSeq" id="WP_160381415.1">
    <property type="nucleotide sequence ID" value="NZ_WNXQ01000002.1"/>
</dbReference>
<comment type="subcellular location">
    <subcellularLocation>
        <location evidence="1">Periplasm</location>
    </subcellularLocation>
</comment>
<proteinExistence type="predicted"/>
<organism evidence="5 6">
    <name type="scientific">Pseudooceanicola pacificus</name>
    <dbReference type="NCBI Taxonomy" id="2676438"/>
    <lineage>
        <taxon>Bacteria</taxon>
        <taxon>Pseudomonadati</taxon>
        <taxon>Pseudomonadota</taxon>
        <taxon>Alphaproteobacteria</taxon>
        <taxon>Rhodobacterales</taxon>
        <taxon>Paracoccaceae</taxon>
        <taxon>Pseudooceanicola</taxon>
    </lineage>
</organism>
<comment type="caution">
    <text evidence="5">The sequence shown here is derived from an EMBL/GenBank/DDBJ whole genome shotgun (WGS) entry which is preliminary data.</text>
</comment>
<evidence type="ECO:0000313" key="5">
    <source>
        <dbReference type="EMBL" id="MWB77168.1"/>
    </source>
</evidence>
<evidence type="ECO:0000256" key="1">
    <source>
        <dbReference type="ARBA" id="ARBA00004418"/>
    </source>
</evidence>
<dbReference type="AlphaFoldDB" id="A0A844W9F8"/>
<reference evidence="5 6" key="1">
    <citation type="submission" date="2019-11" db="EMBL/GenBank/DDBJ databases">
        <title>Pseudooceanicola pacifica sp. nov., isolated from deep-sea sediment of the Pacific Ocean.</title>
        <authorList>
            <person name="Lyu L."/>
        </authorList>
    </citation>
    <scope>NUCLEOTIDE SEQUENCE [LARGE SCALE GENOMIC DNA]</scope>
    <source>
        <strain evidence="5 6">216_PA32_1</strain>
    </source>
</reference>
<dbReference type="Pfam" id="PF03480">
    <property type="entry name" value="DctP"/>
    <property type="match status" value="1"/>
</dbReference>
<feature type="chain" id="PRO_5032573767" evidence="4">
    <location>
        <begin position="26"/>
        <end position="327"/>
    </location>
</feature>
<gene>
    <name evidence="5" type="ORF">GLS40_03935</name>
</gene>
<dbReference type="PANTHER" id="PTHR33376:SF4">
    <property type="entry name" value="SIALIC ACID-BINDING PERIPLASMIC PROTEIN SIAP"/>
    <property type="match status" value="1"/>
</dbReference>
<dbReference type="Proteomes" id="UP000443843">
    <property type="component" value="Unassembled WGS sequence"/>
</dbReference>
<evidence type="ECO:0000256" key="3">
    <source>
        <dbReference type="ARBA" id="ARBA00022764"/>
    </source>
</evidence>